<evidence type="ECO:0000313" key="5">
    <source>
        <dbReference type="Proteomes" id="UP000215902"/>
    </source>
</evidence>
<feature type="region of interest" description="Disordered" evidence="2">
    <location>
        <begin position="689"/>
        <end position="774"/>
    </location>
</feature>
<keyword evidence="5" id="KW-1185">Reference proteome</keyword>
<dbReference type="InterPro" id="IPR011993">
    <property type="entry name" value="PH-like_dom_sf"/>
</dbReference>
<feature type="compositionally biased region" description="Low complexity" evidence="2">
    <location>
        <begin position="785"/>
        <end position="794"/>
    </location>
</feature>
<feature type="compositionally biased region" description="Polar residues" evidence="2">
    <location>
        <begin position="714"/>
        <end position="724"/>
    </location>
</feature>
<feature type="domain" description="PH" evidence="3">
    <location>
        <begin position="10"/>
        <end position="109"/>
    </location>
</feature>
<feature type="compositionally biased region" description="Polar residues" evidence="2">
    <location>
        <begin position="640"/>
        <end position="661"/>
    </location>
</feature>
<dbReference type="SMART" id="SM00233">
    <property type="entry name" value="PH"/>
    <property type="match status" value="1"/>
</dbReference>
<organism evidence="4 5">
    <name type="scientific">Macrostomum lignano</name>
    <dbReference type="NCBI Taxonomy" id="282301"/>
    <lineage>
        <taxon>Eukaryota</taxon>
        <taxon>Metazoa</taxon>
        <taxon>Spiralia</taxon>
        <taxon>Lophotrochozoa</taxon>
        <taxon>Platyhelminthes</taxon>
        <taxon>Rhabditophora</taxon>
        <taxon>Macrostomorpha</taxon>
        <taxon>Macrostomida</taxon>
        <taxon>Macrostomidae</taxon>
        <taxon>Macrostomum</taxon>
    </lineage>
</organism>
<dbReference type="PROSITE" id="PS50003">
    <property type="entry name" value="PH_DOMAIN"/>
    <property type="match status" value="1"/>
</dbReference>
<evidence type="ECO:0000256" key="2">
    <source>
        <dbReference type="SAM" id="MobiDB-lite"/>
    </source>
</evidence>
<dbReference type="InterPro" id="IPR001849">
    <property type="entry name" value="PH_domain"/>
</dbReference>
<feature type="coiled-coil region" evidence="1">
    <location>
        <begin position="542"/>
        <end position="569"/>
    </location>
</feature>
<evidence type="ECO:0000313" key="4">
    <source>
        <dbReference type="EMBL" id="PAA86604.1"/>
    </source>
</evidence>
<feature type="region of interest" description="Disordered" evidence="2">
    <location>
        <begin position="785"/>
        <end position="804"/>
    </location>
</feature>
<dbReference type="AlphaFoldDB" id="A0A267GMF9"/>
<evidence type="ECO:0000259" key="3">
    <source>
        <dbReference type="PROSITE" id="PS50003"/>
    </source>
</evidence>
<keyword evidence="1" id="KW-0175">Coiled coil</keyword>
<reference evidence="4 5" key="1">
    <citation type="submission" date="2017-06" db="EMBL/GenBank/DDBJ databases">
        <title>A platform for efficient transgenesis in Macrostomum lignano, a flatworm model organism for stem cell research.</title>
        <authorList>
            <person name="Berezikov E."/>
        </authorList>
    </citation>
    <scope>NUCLEOTIDE SEQUENCE [LARGE SCALE GENOMIC DNA]</scope>
    <source>
        <strain evidence="4">DV1</strain>
        <tissue evidence="4">Whole organism</tissue>
    </source>
</reference>
<comment type="caution">
    <text evidence="4">The sequence shown here is derived from an EMBL/GenBank/DDBJ whole genome shotgun (WGS) entry which is preliminary data.</text>
</comment>
<dbReference type="PANTHER" id="PTHR12752:SF9">
    <property type="entry name" value="KRAMER, ISOFORM I"/>
    <property type="match status" value="1"/>
</dbReference>
<name>A0A267GMF9_9PLAT</name>
<gene>
    <name evidence="4" type="ORF">BOX15_Mlig004333g1</name>
</gene>
<feature type="compositionally biased region" description="Polar residues" evidence="2">
    <location>
        <begin position="747"/>
        <end position="761"/>
    </location>
</feature>
<accession>A0A267GMF9</accession>
<feature type="compositionally biased region" description="Low complexity" evidence="2">
    <location>
        <begin position="222"/>
        <end position="239"/>
    </location>
</feature>
<dbReference type="EMBL" id="NIVC01000271">
    <property type="protein sequence ID" value="PAA86604.1"/>
    <property type="molecule type" value="Genomic_DNA"/>
</dbReference>
<feature type="region of interest" description="Disordered" evidence="2">
    <location>
        <begin position="300"/>
        <end position="353"/>
    </location>
</feature>
<dbReference type="PANTHER" id="PTHR12752">
    <property type="entry name" value="PHOSPHOINOSITOL 3-PHOSPHATE-BINDING PROTEIN"/>
    <property type="match status" value="1"/>
</dbReference>
<feature type="region of interest" description="Disordered" evidence="2">
    <location>
        <begin position="142"/>
        <end position="172"/>
    </location>
</feature>
<dbReference type="Proteomes" id="UP000215902">
    <property type="component" value="Unassembled WGS sequence"/>
</dbReference>
<feature type="compositionally biased region" description="Polar residues" evidence="2">
    <location>
        <begin position="250"/>
        <end position="263"/>
    </location>
</feature>
<feature type="compositionally biased region" description="Low complexity" evidence="2">
    <location>
        <begin position="142"/>
        <end position="163"/>
    </location>
</feature>
<dbReference type="OrthoDB" id="43122at2759"/>
<dbReference type="Pfam" id="PF00169">
    <property type="entry name" value="PH"/>
    <property type="match status" value="1"/>
</dbReference>
<dbReference type="SUPFAM" id="SSF50729">
    <property type="entry name" value="PH domain-like"/>
    <property type="match status" value="1"/>
</dbReference>
<feature type="region of interest" description="Disordered" evidence="2">
    <location>
        <begin position="222"/>
        <end position="269"/>
    </location>
</feature>
<feature type="region of interest" description="Disordered" evidence="2">
    <location>
        <begin position="633"/>
        <end position="675"/>
    </location>
</feature>
<proteinExistence type="predicted"/>
<protein>
    <recommendedName>
        <fullName evidence="3">PH domain-containing protein</fullName>
    </recommendedName>
</protein>
<sequence>MTTELQKSPQVDMKGFLLRYETFKGRSGWKKRWAVLCDFCLYLYKEQTSKECFYALLLPNSRVTQSHDSSGQYRSSIKVEEVNQQPVYLSTETPLDFQLWFEALASAAQMQRLQPEQQQVNISFAGGGQLLQGQQFGSSSQSQAVVTTSQTTTSRVQQQQQQQRDSLGGGGVEVVTRNHQYNYRDENGGGGGDANAHASVRLSQPTLATAEGQYNFRQQYEMQQPQQRAASTTVTSTTVERSQAGGDQMRTAQDSSISASARNNGAAYTDGSAERVQYNLQYGSNTGVGGGIGMVRAEPVSVPASGGMGRTGRYEVRSETRTQQQQQQQQGRSGGGSYGVAGMPNSGLGASNFSINRRPIETVREDPQMDESEVIATAPLDEIKRKYPVSGLAKRMSIAASDLLGKSHDELLLLLIQLNREKASLERRRDYYLALLRHQPDMRGADRMQAELREIDNQIELHDPLITFINNIISMGSLYSGDDVMFASEYRQHLLQPGELKPVKANVGFLRKQQERDVARQFSNQSGLDSVDADIIASAPESREFSVTRQQLEAELNELETVYAEHRRRKTNLAAFMSDLGKRAAGASSGKSFVSISGVAGSGVSGGGGSYLETDLDTGASVDLAAKFPQRRTAVPRGSATASASTGTVRVQQQKSKTMPSKTHDANGVPLRSAVSLDRRVVGSVSDEVFEKQQQQRQQQQFSSPTQRGGYEFTTITSTSRTLGQQGGAEATMRDDFQPRQQQQQQNYGISVETNRSSTAGPSGGGGGRIPDPDEFLRTRATLLSSGASGSGLPPGHPPPEVYMSQPQLHQVSSSRGGGGSTGGSHTISMQEKLNLALGIDTLDSGPSQRSAPVASASAALGTGTKKPLITLDSNRYKRNTNFSTDLHGDHRDEALDNLGQFVEDVRGLQRGTYHRTD</sequence>
<dbReference type="Gene3D" id="2.30.29.30">
    <property type="entry name" value="Pleckstrin-homology domain (PH domain)/Phosphotyrosine-binding domain (PTB)"/>
    <property type="match status" value="1"/>
</dbReference>
<evidence type="ECO:0000256" key="1">
    <source>
        <dbReference type="SAM" id="Coils"/>
    </source>
</evidence>